<feature type="coiled-coil region" evidence="1">
    <location>
        <begin position="457"/>
        <end position="554"/>
    </location>
</feature>
<evidence type="ECO:0000256" key="1">
    <source>
        <dbReference type="SAM" id="Coils"/>
    </source>
</evidence>
<gene>
    <name evidence="3" type="ORF">CMTB2_01114</name>
</gene>
<reference evidence="3 4" key="1">
    <citation type="journal article" date="2011" name="Stand. Genomic Sci.">
        <title>Draft genome sequence of Caminibacter mediatlanticus strain TB-2, an epsilonproteobacterium isolated from a deep-sea hydrothermal vent.</title>
        <authorList>
            <person name="Giovannelli D."/>
            <person name="Ferriera S."/>
            <person name="Johnson J."/>
            <person name="Kravitz S."/>
            <person name="Perez-Rodriguez I."/>
            <person name="Ricci J."/>
            <person name="O'Brien C."/>
            <person name="Voordeckers J.W."/>
            <person name="Bini E."/>
            <person name="Vetriani C."/>
        </authorList>
    </citation>
    <scope>NUCLEOTIDE SEQUENCE [LARGE SCALE GENOMIC DNA]</scope>
    <source>
        <strain evidence="3 4">TB-2</strain>
    </source>
</reference>
<keyword evidence="1" id="KW-0175">Coiled coil</keyword>
<feature type="domain" description="Flagellar Assembly Protein A N-terminal region" evidence="2">
    <location>
        <begin position="166"/>
        <end position="285"/>
    </location>
</feature>
<proteinExistence type="predicted"/>
<feature type="coiled-coil region" evidence="1">
    <location>
        <begin position="157"/>
        <end position="184"/>
    </location>
</feature>
<dbReference type="RefSeq" id="WP_007474382.1">
    <property type="nucleotide sequence ID" value="NZ_ABCJ01000003.1"/>
</dbReference>
<evidence type="ECO:0000313" key="3">
    <source>
        <dbReference type="EMBL" id="EDM23824.1"/>
    </source>
</evidence>
<dbReference type="EMBL" id="ABCJ01000003">
    <property type="protein sequence ID" value="EDM23824.1"/>
    <property type="molecule type" value="Genomic_DNA"/>
</dbReference>
<evidence type="ECO:0000313" key="4">
    <source>
        <dbReference type="Proteomes" id="UP000003288"/>
    </source>
</evidence>
<protein>
    <recommendedName>
        <fullName evidence="2">Flagellar Assembly Protein A N-terminal region domain-containing protein</fullName>
    </recommendedName>
</protein>
<dbReference type="Proteomes" id="UP000003288">
    <property type="component" value="Unassembled WGS sequence"/>
</dbReference>
<sequence>MGLLDFLKNDKNEEKKDFNEKIVICENVNEELIKVSKEYNIPLSSLDFDVLSVKTYIKLKDEDFIEADKEALLHLQDRDFLLNEDLEIKQVYQIKIKKFKLNPDFEILGKLEINKNYTIANFIFSPKSNIKEFNEVKFYEEMNKKKLRSSLFINLFDDKLKEDIKNLSKIYKELKEEYKVELCRGIDQIPTINGKIIYHYKKHKKSIKKELIYPIKKNELVIEIIKPKEGRVGRNCKGKIIPIERLKDFTIPEIDFDEKTIEKKEDEEKISYFSKKDGYVVFEENKYLIKDELDINQINIKTGNVTNAERGVKINVKESDVLKEAIADDMVVESEELKVKGNVGNKAKIKAKKLIIEGQTHKNAIIYATNSKINKHKGFVEGKNIEINSLENGRVIGKNVKVKMAMGGEIIAHSVEIENLLSHTKIYALKIIVINNLKGEENLLAISPKRVLKEKNTDELLKEVEEIEQSMFILKREIKKKKETIDKNKSAYEQLKNTYNENKKRGKSTSSSILMKLKEYKLFYEKYEKLMKKYKNLKKEKEELLEIIDNIQNAIYNAKIVSKTPWIAYNRIEFDLLEPPVSLKYDTKGDEGICGFKLKFISETPKIVKIRINNDSSSKGKNI</sequence>
<dbReference type="Pfam" id="PF20250">
    <property type="entry name" value="FapA_N"/>
    <property type="match status" value="1"/>
</dbReference>
<comment type="caution">
    <text evidence="3">The sequence shown here is derived from an EMBL/GenBank/DDBJ whole genome shotgun (WGS) entry which is preliminary data.</text>
</comment>
<dbReference type="AlphaFoldDB" id="A0AAI9F2H9"/>
<dbReference type="InterPro" id="IPR046866">
    <property type="entry name" value="FapA_N"/>
</dbReference>
<name>A0AAI9F2H9_9BACT</name>
<organism evidence="3 4">
    <name type="scientific">Caminibacter mediatlanticus TB-2</name>
    <dbReference type="NCBI Taxonomy" id="391592"/>
    <lineage>
        <taxon>Bacteria</taxon>
        <taxon>Pseudomonadati</taxon>
        <taxon>Campylobacterota</taxon>
        <taxon>Epsilonproteobacteria</taxon>
        <taxon>Nautiliales</taxon>
        <taxon>Nautiliaceae</taxon>
        <taxon>Caminibacter</taxon>
    </lineage>
</organism>
<evidence type="ECO:0000259" key="2">
    <source>
        <dbReference type="Pfam" id="PF20250"/>
    </source>
</evidence>
<accession>A0AAI9F2H9</accession>